<comment type="similarity">
    <text evidence="2 9">Belongs to the pyrimidine 5'-nucleotidase family.</text>
</comment>
<evidence type="ECO:0000313" key="11">
    <source>
        <dbReference type="RefSeq" id="XP_025405626.1"/>
    </source>
</evidence>
<proteinExistence type="inferred from homology"/>
<comment type="catalytic activity">
    <reaction evidence="1 9">
        <text>a ribonucleoside 5'-phosphate + H2O = a ribonucleoside + phosphate</text>
        <dbReference type="Rhea" id="RHEA:12484"/>
        <dbReference type="ChEBI" id="CHEBI:15377"/>
        <dbReference type="ChEBI" id="CHEBI:18254"/>
        <dbReference type="ChEBI" id="CHEBI:43474"/>
        <dbReference type="ChEBI" id="CHEBI:58043"/>
        <dbReference type="EC" id="3.1.3.5"/>
    </reaction>
</comment>
<dbReference type="RefSeq" id="XP_025405626.1">
    <property type="nucleotide sequence ID" value="XM_025549841.1"/>
</dbReference>
<dbReference type="InterPro" id="IPR023214">
    <property type="entry name" value="HAD_sf"/>
</dbReference>
<evidence type="ECO:0000256" key="7">
    <source>
        <dbReference type="ARBA" id="ARBA00022842"/>
    </source>
</evidence>
<dbReference type="GO" id="GO:0000166">
    <property type="term" value="F:nucleotide binding"/>
    <property type="evidence" value="ECO:0007669"/>
    <property type="project" value="UniProtKB-KW"/>
</dbReference>
<keyword evidence="9" id="KW-0963">Cytoplasm</keyword>
<dbReference type="FunFam" id="1.10.150.340:FF:000001">
    <property type="entry name" value="Cytosolic 5-nucleotidase 3-like"/>
    <property type="match status" value="1"/>
</dbReference>
<evidence type="ECO:0000256" key="5">
    <source>
        <dbReference type="ARBA" id="ARBA00022741"/>
    </source>
</evidence>
<sequence>MKFVHEIKQRYAATIHIRCEAEVNDKIEQLVLGGSDKLQIISDFDRTISCSEYNNKPTMSSFSVFETCDSLPEDYKEKALALLKKYRPIEDDTQMTVAEKLPFIEQWWSESQNLLTGLCFQYDDIKNSIKRANVKLRDGCSDAFEKLHNLKIPVIVLSAGIGDVVQLILEHENLLTENVSVVSNFLNMSNDKNGSSKILGFKGEKLIHVFNKNEHAYIDTHKNDTHLSGRLNVILLGDSLGDANMDGGIPYNTVLRIGFLNSDLTEHDNEYLEQYKRSFDIVLVQDQTMGVLNYLLDEIIGKK</sequence>
<keyword evidence="4" id="KW-0479">Metal-binding</keyword>
<evidence type="ECO:0000256" key="3">
    <source>
        <dbReference type="ARBA" id="ARBA00012643"/>
    </source>
</evidence>
<evidence type="ECO:0000256" key="4">
    <source>
        <dbReference type="ARBA" id="ARBA00022723"/>
    </source>
</evidence>
<evidence type="ECO:0000256" key="8">
    <source>
        <dbReference type="ARBA" id="ARBA00023080"/>
    </source>
</evidence>
<keyword evidence="8 9" id="KW-0546">Nucleotide metabolism</keyword>
<dbReference type="Gene3D" id="3.40.50.1000">
    <property type="entry name" value="HAD superfamily/HAD-like"/>
    <property type="match status" value="1"/>
</dbReference>
<dbReference type="GO" id="GO:0005737">
    <property type="term" value="C:cytoplasm"/>
    <property type="evidence" value="ECO:0007669"/>
    <property type="project" value="UniProtKB-SubCell"/>
</dbReference>
<dbReference type="CTD" id="37875"/>
<evidence type="ECO:0000256" key="6">
    <source>
        <dbReference type="ARBA" id="ARBA00022801"/>
    </source>
</evidence>
<gene>
    <name evidence="11" type="primary">LOC112679901</name>
</gene>
<dbReference type="PANTHER" id="PTHR13045:SF0">
    <property type="entry name" value="7-METHYLGUANOSINE PHOSPHATE-SPECIFIC 5'-NUCLEOTIDASE"/>
    <property type="match status" value="1"/>
</dbReference>
<dbReference type="SFLD" id="SFLDS00003">
    <property type="entry name" value="Haloacid_Dehalogenase"/>
    <property type="match status" value="1"/>
</dbReference>
<dbReference type="Gene3D" id="1.10.150.340">
    <property type="entry name" value="Pyrimidine 5'-nucleotidase (UMPH-1), N-terminal domain"/>
    <property type="match status" value="1"/>
</dbReference>
<evidence type="ECO:0000313" key="10">
    <source>
        <dbReference type="Proteomes" id="UP000694846"/>
    </source>
</evidence>
<reference evidence="11" key="1">
    <citation type="submission" date="2025-08" db="UniProtKB">
        <authorList>
            <consortium name="RefSeq"/>
        </authorList>
    </citation>
    <scope>IDENTIFICATION</scope>
    <source>
        <tissue evidence="11">Whole body</tissue>
    </source>
</reference>
<organism evidence="10 11">
    <name type="scientific">Sipha flava</name>
    <name type="common">yellow sugarcane aphid</name>
    <dbReference type="NCBI Taxonomy" id="143950"/>
    <lineage>
        <taxon>Eukaryota</taxon>
        <taxon>Metazoa</taxon>
        <taxon>Ecdysozoa</taxon>
        <taxon>Arthropoda</taxon>
        <taxon>Hexapoda</taxon>
        <taxon>Insecta</taxon>
        <taxon>Pterygota</taxon>
        <taxon>Neoptera</taxon>
        <taxon>Paraneoptera</taxon>
        <taxon>Hemiptera</taxon>
        <taxon>Sternorrhyncha</taxon>
        <taxon>Aphidomorpha</taxon>
        <taxon>Aphidoidea</taxon>
        <taxon>Aphididae</taxon>
        <taxon>Sipha</taxon>
    </lineage>
</organism>
<dbReference type="NCBIfam" id="TIGR01544">
    <property type="entry name" value="HAD-SF-IE"/>
    <property type="match status" value="1"/>
</dbReference>
<comment type="subcellular location">
    <subcellularLocation>
        <location evidence="9">Cytoplasm</location>
    </subcellularLocation>
</comment>
<name>A0A8B8F4Q7_9HEMI</name>
<dbReference type="GO" id="GO:0009117">
    <property type="term" value="P:nucleotide metabolic process"/>
    <property type="evidence" value="ECO:0007669"/>
    <property type="project" value="UniProtKB-KW"/>
</dbReference>
<dbReference type="PANTHER" id="PTHR13045">
    <property type="entry name" value="5'-NUCLEOTIDASE"/>
    <property type="match status" value="1"/>
</dbReference>
<accession>A0A8B8F4Q7</accession>
<keyword evidence="5 9" id="KW-0547">Nucleotide-binding</keyword>
<keyword evidence="6 9" id="KW-0378">Hydrolase</keyword>
<evidence type="ECO:0000256" key="1">
    <source>
        <dbReference type="ARBA" id="ARBA00000815"/>
    </source>
</evidence>
<dbReference type="GO" id="GO:0000287">
    <property type="term" value="F:magnesium ion binding"/>
    <property type="evidence" value="ECO:0007669"/>
    <property type="project" value="InterPro"/>
</dbReference>
<dbReference type="InterPro" id="IPR036412">
    <property type="entry name" value="HAD-like_sf"/>
</dbReference>
<dbReference type="OrthoDB" id="10014216at2759"/>
<evidence type="ECO:0000256" key="9">
    <source>
        <dbReference type="RuleBase" id="RU361276"/>
    </source>
</evidence>
<dbReference type="InterPro" id="IPR006434">
    <property type="entry name" value="Pyrimidine_nucleotidase_eu"/>
</dbReference>
<dbReference type="AlphaFoldDB" id="A0A8B8F4Q7"/>
<protein>
    <recommendedName>
        <fullName evidence="3 9">5'-nucleotidase</fullName>
        <ecNumber evidence="3 9">3.1.3.5</ecNumber>
    </recommendedName>
</protein>
<keyword evidence="7" id="KW-0460">Magnesium</keyword>
<evidence type="ECO:0000256" key="2">
    <source>
        <dbReference type="ARBA" id="ARBA00008389"/>
    </source>
</evidence>
<dbReference type="Pfam" id="PF05822">
    <property type="entry name" value="UMPH-1"/>
    <property type="match status" value="1"/>
</dbReference>
<dbReference type="EC" id="3.1.3.5" evidence="3 9"/>
<keyword evidence="10" id="KW-1185">Reference proteome</keyword>
<dbReference type="SUPFAM" id="SSF56784">
    <property type="entry name" value="HAD-like"/>
    <property type="match status" value="1"/>
</dbReference>
<dbReference type="GeneID" id="112679901"/>
<dbReference type="SFLD" id="SFLDG01128">
    <property type="entry name" value="C1.4:_5'-Nucleotidase_Like"/>
    <property type="match status" value="1"/>
</dbReference>
<dbReference type="GO" id="GO:0008253">
    <property type="term" value="F:5'-nucleotidase activity"/>
    <property type="evidence" value="ECO:0007669"/>
    <property type="project" value="UniProtKB-EC"/>
</dbReference>
<dbReference type="Proteomes" id="UP000694846">
    <property type="component" value="Unplaced"/>
</dbReference>